<feature type="region of interest" description="Disordered" evidence="2">
    <location>
        <begin position="1"/>
        <end position="146"/>
    </location>
</feature>
<dbReference type="AlphaFoldDB" id="A0A815F076"/>
<protein>
    <submittedName>
        <fullName evidence="3">Uncharacterized protein</fullName>
    </submittedName>
</protein>
<feature type="compositionally biased region" description="Low complexity" evidence="2">
    <location>
        <begin position="64"/>
        <end position="99"/>
    </location>
</feature>
<evidence type="ECO:0000313" key="5">
    <source>
        <dbReference type="EMBL" id="CAF3749402.1"/>
    </source>
</evidence>
<organism evidence="3 8">
    <name type="scientific">Rotaria magnacalcarata</name>
    <dbReference type="NCBI Taxonomy" id="392030"/>
    <lineage>
        <taxon>Eukaryota</taxon>
        <taxon>Metazoa</taxon>
        <taxon>Spiralia</taxon>
        <taxon>Gnathifera</taxon>
        <taxon>Rotifera</taxon>
        <taxon>Eurotatoria</taxon>
        <taxon>Bdelloidea</taxon>
        <taxon>Philodinida</taxon>
        <taxon>Philodinidae</taxon>
        <taxon>Rotaria</taxon>
    </lineage>
</organism>
<feature type="compositionally biased region" description="Acidic residues" evidence="2">
    <location>
        <begin position="30"/>
        <end position="39"/>
    </location>
</feature>
<feature type="compositionally biased region" description="Polar residues" evidence="2">
    <location>
        <begin position="100"/>
        <end position="116"/>
    </location>
</feature>
<evidence type="ECO:0000313" key="3">
    <source>
        <dbReference type="EMBL" id="CAF1316888.1"/>
    </source>
</evidence>
<dbReference type="EMBL" id="CAJOBH010000020">
    <property type="protein sequence ID" value="CAF3749402.1"/>
    <property type="molecule type" value="Genomic_DNA"/>
</dbReference>
<comment type="caution">
    <text evidence="3">The sequence shown here is derived from an EMBL/GenBank/DDBJ whole genome shotgun (WGS) entry which is preliminary data.</text>
</comment>
<evidence type="ECO:0000256" key="2">
    <source>
        <dbReference type="SAM" id="MobiDB-lite"/>
    </source>
</evidence>
<gene>
    <name evidence="5" type="ORF">BYL167_LOCUS246</name>
    <name evidence="3" type="ORF">CJN711_LOCUS17727</name>
    <name evidence="6" type="ORF">GIL414_LOCUS964</name>
    <name evidence="4" type="ORF">MBJ925_LOCUS28230</name>
    <name evidence="7" type="ORF">SMN809_LOCUS2014</name>
</gene>
<feature type="compositionally biased region" description="Low complexity" evidence="2">
    <location>
        <begin position="1"/>
        <end position="17"/>
    </location>
</feature>
<evidence type="ECO:0000313" key="6">
    <source>
        <dbReference type="EMBL" id="CAF3798714.1"/>
    </source>
</evidence>
<evidence type="ECO:0000256" key="1">
    <source>
        <dbReference type="SAM" id="Coils"/>
    </source>
</evidence>
<keyword evidence="1" id="KW-0175">Coiled coil</keyword>
<reference evidence="3" key="1">
    <citation type="submission" date="2021-02" db="EMBL/GenBank/DDBJ databases">
        <authorList>
            <person name="Nowell W R."/>
        </authorList>
    </citation>
    <scope>NUCLEOTIDE SEQUENCE</scope>
</reference>
<evidence type="ECO:0000313" key="8">
    <source>
        <dbReference type="Proteomes" id="UP000663855"/>
    </source>
</evidence>
<dbReference type="EMBL" id="CAJNOV010008273">
    <property type="protein sequence ID" value="CAF1316888.1"/>
    <property type="molecule type" value="Genomic_DNA"/>
</dbReference>
<sequence length="431" mass="48941">MKRLVSSISNSQDTISSRLKRTRSSRPLQEEEAASDVENDSVVLGGKENSIPSRSHYVKEKSTKNNGKSSSKNSNNSQNTSLRSTISISSSPSTNLLSSMNQSLKSTTDINQQLQHQNKDLQSTDRSVVNSVASRTRMSSRSTLTNKSVVGNRQSASHMPVYNNNRLSSSIGPDRSTTARFSGQSLIEGSMEYRELKRLYLHEKKQADEWKKDYQVLKNQLNELKASTLPRPTAEALEWLQELFDLMNSNTSFRSDGRSLAKIGEDLGLDEPSLMIVAARTPQKSALKLFRLLYPTIGNRTDCKSISDRPSEVLQNIYLYVRTLHPNLSFKMIGMRRAIGTSIRAATHEIRKLECQHREKLMELQNDENMDPDERQERIQNTINNMEMTCNTSDFTLVDQDQDVDEDDEDNDETQNLIIEDNLDIDEEDEY</sequence>
<feature type="compositionally biased region" description="Low complexity" evidence="2">
    <location>
        <begin position="134"/>
        <end position="145"/>
    </location>
</feature>
<dbReference type="Proteomes" id="UP000676336">
    <property type="component" value="Unassembled WGS sequence"/>
</dbReference>
<accession>A0A815F076</accession>
<dbReference type="EMBL" id="CAJOBJ010000142">
    <property type="protein sequence ID" value="CAF3798714.1"/>
    <property type="molecule type" value="Genomic_DNA"/>
</dbReference>
<evidence type="ECO:0000313" key="7">
    <source>
        <dbReference type="EMBL" id="CAF3816125.1"/>
    </source>
</evidence>
<dbReference type="Proteomes" id="UP000681967">
    <property type="component" value="Unassembled WGS sequence"/>
</dbReference>
<evidence type="ECO:0000313" key="4">
    <source>
        <dbReference type="EMBL" id="CAF2134559.1"/>
    </source>
</evidence>
<dbReference type="Proteomes" id="UP000663824">
    <property type="component" value="Unassembled WGS sequence"/>
</dbReference>
<dbReference type="Proteomes" id="UP000681720">
    <property type="component" value="Unassembled WGS sequence"/>
</dbReference>
<name>A0A815F076_9BILA</name>
<dbReference type="EMBL" id="CAJNRE010015106">
    <property type="protein sequence ID" value="CAF2134559.1"/>
    <property type="molecule type" value="Genomic_DNA"/>
</dbReference>
<dbReference type="Proteomes" id="UP000663855">
    <property type="component" value="Unassembled WGS sequence"/>
</dbReference>
<feature type="coiled-coil region" evidence="1">
    <location>
        <begin position="343"/>
        <end position="370"/>
    </location>
</feature>
<proteinExistence type="predicted"/>
<feature type="compositionally biased region" description="Polar residues" evidence="2">
    <location>
        <begin position="124"/>
        <end position="133"/>
    </location>
</feature>
<dbReference type="EMBL" id="CAJOBI010000342">
    <property type="protein sequence ID" value="CAF3816125.1"/>
    <property type="molecule type" value="Genomic_DNA"/>
</dbReference>